<proteinExistence type="inferred from homology"/>
<evidence type="ECO:0000313" key="7">
    <source>
        <dbReference type="EMBL" id="KAK1443136.1"/>
    </source>
</evidence>
<accession>A0AAD8LQ00</accession>
<organism evidence="7 8">
    <name type="scientific">Babesia gibsoni</name>
    <dbReference type="NCBI Taxonomy" id="33632"/>
    <lineage>
        <taxon>Eukaryota</taxon>
        <taxon>Sar</taxon>
        <taxon>Alveolata</taxon>
        <taxon>Apicomplexa</taxon>
        <taxon>Aconoidasida</taxon>
        <taxon>Piroplasmida</taxon>
        <taxon>Babesiidae</taxon>
        <taxon>Babesia</taxon>
    </lineage>
</organism>
<evidence type="ECO:0000256" key="6">
    <source>
        <dbReference type="SAM" id="Phobius"/>
    </source>
</evidence>
<feature type="transmembrane region" description="Helical" evidence="6">
    <location>
        <begin position="262"/>
        <end position="281"/>
    </location>
</feature>
<reference evidence="7" key="1">
    <citation type="submission" date="2023-08" db="EMBL/GenBank/DDBJ databases">
        <title>Draft sequence of the Babesia gibsoni genome.</title>
        <authorList>
            <person name="Yamagishi J.Y."/>
            <person name="Xuan X.X."/>
        </authorList>
    </citation>
    <scope>NUCLEOTIDE SEQUENCE</scope>
    <source>
        <strain evidence="7">Azabu</strain>
    </source>
</reference>
<keyword evidence="3 5" id="KW-0808">Transferase</keyword>
<dbReference type="InterPro" id="IPR048254">
    <property type="entry name" value="CDP_ALCOHOL_P_TRANSF_CS"/>
</dbReference>
<dbReference type="PROSITE" id="PS00379">
    <property type="entry name" value="CDP_ALCOHOL_P_TRANSF"/>
    <property type="match status" value="1"/>
</dbReference>
<dbReference type="InterPro" id="IPR000462">
    <property type="entry name" value="CDP-OH_P_trans"/>
</dbReference>
<evidence type="ECO:0000256" key="5">
    <source>
        <dbReference type="RuleBase" id="RU003750"/>
    </source>
</evidence>
<comment type="subcellular location">
    <subcellularLocation>
        <location evidence="1">Membrane</location>
    </subcellularLocation>
</comment>
<feature type="transmembrane region" description="Helical" evidence="6">
    <location>
        <begin position="84"/>
        <end position="102"/>
    </location>
</feature>
<keyword evidence="6" id="KW-0812">Transmembrane</keyword>
<name>A0AAD8LQ00_BABGI</name>
<feature type="transmembrane region" description="Helical" evidence="6">
    <location>
        <begin position="293"/>
        <end position="311"/>
    </location>
</feature>
<keyword evidence="8" id="KW-1185">Reference proteome</keyword>
<evidence type="ECO:0000256" key="2">
    <source>
        <dbReference type="ARBA" id="ARBA00010441"/>
    </source>
</evidence>
<evidence type="ECO:0000256" key="3">
    <source>
        <dbReference type="ARBA" id="ARBA00022679"/>
    </source>
</evidence>
<dbReference type="GO" id="GO:0016780">
    <property type="term" value="F:phosphotransferase activity, for other substituted phosphate groups"/>
    <property type="evidence" value="ECO:0007669"/>
    <property type="project" value="InterPro"/>
</dbReference>
<comment type="similarity">
    <text evidence="2 5">Belongs to the CDP-alcohol phosphatidyltransferase class-I family.</text>
</comment>
<dbReference type="InterPro" id="IPR043130">
    <property type="entry name" value="CDP-OH_PTrfase_TM_dom"/>
</dbReference>
<dbReference type="Gene3D" id="1.20.120.1760">
    <property type="match status" value="1"/>
</dbReference>
<dbReference type="GO" id="GO:0016020">
    <property type="term" value="C:membrane"/>
    <property type="evidence" value="ECO:0007669"/>
    <property type="project" value="UniProtKB-SubCell"/>
</dbReference>
<dbReference type="GO" id="GO:0008654">
    <property type="term" value="P:phospholipid biosynthetic process"/>
    <property type="evidence" value="ECO:0007669"/>
    <property type="project" value="InterPro"/>
</dbReference>
<dbReference type="EMBL" id="JAVEPI010000002">
    <property type="protein sequence ID" value="KAK1443136.1"/>
    <property type="molecule type" value="Genomic_DNA"/>
</dbReference>
<dbReference type="Proteomes" id="UP001230268">
    <property type="component" value="Unassembled WGS sequence"/>
</dbReference>
<feature type="transmembrane region" description="Helical" evidence="6">
    <location>
        <begin position="359"/>
        <end position="376"/>
    </location>
</feature>
<dbReference type="AlphaFoldDB" id="A0AAD8LQ00"/>
<evidence type="ECO:0000256" key="1">
    <source>
        <dbReference type="ARBA" id="ARBA00004370"/>
    </source>
</evidence>
<keyword evidence="4 6" id="KW-0472">Membrane</keyword>
<evidence type="ECO:0000313" key="8">
    <source>
        <dbReference type="Proteomes" id="UP001230268"/>
    </source>
</evidence>
<protein>
    <submittedName>
        <fullName evidence="7">Choline/ethanolamine phosphotransferase like protein</fullName>
    </submittedName>
</protein>
<dbReference type="Pfam" id="PF01066">
    <property type="entry name" value="CDP-OH_P_transf"/>
    <property type="match status" value="1"/>
</dbReference>
<keyword evidence="6" id="KW-1133">Transmembrane helix</keyword>
<comment type="caution">
    <text evidence="7">The sequence shown here is derived from an EMBL/GenBank/DDBJ whole genome shotgun (WGS) entry which is preliminary data.</text>
</comment>
<dbReference type="PANTHER" id="PTHR10414:SF37">
    <property type="entry name" value="BB IN A BOXCAR, ISOFORM C"/>
    <property type="match status" value="1"/>
</dbReference>
<dbReference type="InterPro" id="IPR014472">
    <property type="entry name" value="CHOPT"/>
</dbReference>
<feature type="transmembrane region" description="Helical" evidence="6">
    <location>
        <begin position="53"/>
        <end position="72"/>
    </location>
</feature>
<feature type="transmembrane region" description="Helical" evidence="6">
    <location>
        <begin position="323"/>
        <end position="339"/>
    </location>
</feature>
<gene>
    <name evidence="7" type="ORF">BgAZ_200120</name>
</gene>
<evidence type="ECO:0000256" key="4">
    <source>
        <dbReference type="ARBA" id="ARBA00023136"/>
    </source>
</evidence>
<sequence length="400" mass="45836">MAGLFRMIPEANLVHLRNYNFHSVAPTPLDRLLSRIWWTPIADALPRWLSPNVITLMGACCMFAINYCLFTYIHKLDYYNAPDWVPLFIALMLLLYLTFDGIDGKQARRLGVSSPLGQLMDHGVDALVSVFYVYMCFTLFPGGFNMTVMLLLAVAPLHVLGTVWRESEFYTFSSTSGVVGVTETNLMTMLLQLLNYFCDAKDFNRVLYKVPRKMKYTLLGKMTPGYIDVFMLIQFAMLFMAYVEGLWGVFGILKDSRKRLGYLWFITSAALQTHLAAYFAYTVPADCKVLACLFASTVGGIICVTNIVRLICKGKLRRFHCELLPYHLLMLYFFGVPFLKSHRYDVRKLVLPHKTFRQALLGVTVYGFCYTFFVFAKTSHEILTYLRIPFFTVPSKPGRL</sequence>
<dbReference type="PANTHER" id="PTHR10414">
    <property type="entry name" value="ETHANOLAMINEPHOSPHOTRANSFERASE"/>
    <property type="match status" value="1"/>
</dbReference>
<feature type="transmembrane region" description="Helical" evidence="6">
    <location>
        <begin position="229"/>
        <end position="250"/>
    </location>
</feature>